<organism evidence="1 2">
    <name type="scientific">Hoeflea prorocentri</name>
    <dbReference type="NCBI Taxonomy" id="1922333"/>
    <lineage>
        <taxon>Bacteria</taxon>
        <taxon>Pseudomonadati</taxon>
        <taxon>Pseudomonadota</taxon>
        <taxon>Alphaproteobacteria</taxon>
        <taxon>Hyphomicrobiales</taxon>
        <taxon>Rhizobiaceae</taxon>
        <taxon>Hoeflea</taxon>
    </lineage>
</organism>
<protein>
    <recommendedName>
        <fullName evidence="3">HprK-related kinase A</fullName>
    </recommendedName>
</protein>
<sequence length="281" mass="30225">MPTEKTVGLAGATVCISARSAAAQELLHFLFSEFRQVDTANGNLSLELDGDDQSGFILFRDGSEVYRDKQPADAAVLLLAEVIHSLASRGRGELIMHAAAISANGRCALLPGVSGAGKSTLSAWLDFRGYHCLSDELACIALDRAMSTFPRPICLETDVQSALAQEIGAARHEHRLIASEEAILLKSKSGVPAEMPRFDAVFFVTYKEGSRTVINAVPRSKASVRLLGSLANADNFDDRGFAELSEVVQGVDAYEITYGDLAYCGPDILHFLDDLGFTTDH</sequence>
<keyword evidence="2" id="KW-1185">Reference proteome</keyword>
<name>A0A9X3UMP2_9HYPH</name>
<dbReference type="EMBL" id="JAPJZI010000002">
    <property type="protein sequence ID" value="MDA5401239.1"/>
    <property type="molecule type" value="Genomic_DNA"/>
</dbReference>
<comment type="caution">
    <text evidence="1">The sequence shown here is derived from an EMBL/GenBank/DDBJ whole genome shotgun (WGS) entry which is preliminary data.</text>
</comment>
<evidence type="ECO:0008006" key="3">
    <source>
        <dbReference type="Google" id="ProtNLM"/>
    </source>
</evidence>
<proteinExistence type="predicted"/>
<reference evidence="1" key="1">
    <citation type="submission" date="2022-11" db="EMBL/GenBank/DDBJ databases">
        <title>Draft genome sequence of Hoeflea poritis E7-10 and Hoeflea prorocentri PM5-8, separated from scleractinian coral Porites lutea and marine dinoflagellate.</title>
        <authorList>
            <person name="Zhang G."/>
            <person name="Wei Q."/>
            <person name="Cai L."/>
        </authorList>
    </citation>
    <scope>NUCLEOTIDE SEQUENCE</scope>
    <source>
        <strain evidence="1">PM5-8</strain>
    </source>
</reference>
<accession>A0A9X3UMP2</accession>
<dbReference type="Proteomes" id="UP001151234">
    <property type="component" value="Unassembled WGS sequence"/>
</dbReference>
<gene>
    <name evidence="1" type="ORF">OQ273_21885</name>
</gene>
<evidence type="ECO:0000313" key="2">
    <source>
        <dbReference type="Proteomes" id="UP001151234"/>
    </source>
</evidence>
<dbReference type="Gene3D" id="3.40.50.300">
    <property type="entry name" value="P-loop containing nucleotide triphosphate hydrolases"/>
    <property type="match status" value="1"/>
</dbReference>
<evidence type="ECO:0000313" key="1">
    <source>
        <dbReference type="EMBL" id="MDA5401239.1"/>
    </source>
</evidence>
<dbReference type="InterPro" id="IPR027417">
    <property type="entry name" value="P-loop_NTPase"/>
</dbReference>
<dbReference type="SUPFAM" id="SSF53795">
    <property type="entry name" value="PEP carboxykinase-like"/>
    <property type="match status" value="1"/>
</dbReference>
<dbReference type="AlphaFoldDB" id="A0A9X3UMP2"/>
<dbReference type="RefSeq" id="WP_267993233.1">
    <property type="nucleotide sequence ID" value="NZ_JAPJZI010000002.1"/>
</dbReference>